<dbReference type="EMBL" id="JAODUO010000110">
    <property type="protein sequence ID" value="KAK2189286.1"/>
    <property type="molecule type" value="Genomic_DNA"/>
</dbReference>
<dbReference type="InterPro" id="IPR026736">
    <property type="entry name" value="Virilizer"/>
</dbReference>
<dbReference type="PANTHER" id="PTHR23185:SF0">
    <property type="entry name" value="PROTEIN VIRILIZER HOMOLOG"/>
    <property type="match status" value="1"/>
</dbReference>
<evidence type="ECO:0000313" key="2">
    <source>
        <dbReference type="Proteomes" id="UP001209878"/>
    </source>
</evidence>
<dbReference type="AlphaFoldDB" id="A0AAD9P6W7"/>
<proteinExistence type="predicted"/>
<dbReference type="Proteomes" id="UP001209878">
    <property type="component" value="Unassembled WGS sequence"/>
</dbReference>
<sequence>MSFTQPGLPPIESDEALSNSLWTLMVQEVLRYIMTAPYTFISGVTLLSELLPLPLPIQTRDPLSEEEVTVAVNSRKLWSVHLQPLTALLQDTVRQLAGTSCQPLQQLLKRLCCQLADLAAPTALIIVRSLLDTLLESMDASIEGRLPIEPPLVKVTTEEETKSDDQLRKEEVKSSGQSAHILKLLTFLSNYPAVKVALLHLCQSGTVKSDEK</sequence>
<dbReference type="GO" id="GO:0003723">
    <property type="term" value="F:RNA binding"/>
    <property type="evidence" value="ECO:0007669"/>
    <property type="project" value="TreeGrafter"/>
</dbReference>
<comment type="caution">
    <text evidence="1">The sequence shown here is derived from an EMBL/GenBank/DDBJ whole genome shotgun (WGS) entry which is preliminary data.</text>
</comment>
<name>A0AAD9P6W7_RIDPI</name>
<reference evidence="1" key="1">
    <citation type="journal article" date="2023" name="Mol. Biol. Evol.">
        <title>Third-Generation Sequencing Reveals the Adaptive Role of the Epigenome in Three Deep-Sea Polychaetes.</title>
        <authorList>
            <person name="Perez M."/>
            <person name="Aroh O."/>
            <person name="Sun Y."/>
            <person name="Lan Y."/>
            <person name="Juniper S.K."/>
            <person name="Young C.R."/>
            <person name="Angers B."/>
            <person name="Qian P.Y."/>
        </authorList>
    </citation>
    <scope>NUCLEOTIDE SEQUENCE</scope>
    <source>
        <strain evidence="1">R07B-5</strain>
    </source>
</reference>
<gene>
    <name evidence="1" type="ORF">NP493_111g04007</name>
</gene>
<dbReference type="PANTHER" id="PTHR23185">
    <property type="entry name" value="PROTEIN VIRILIZER HOMOLOG"/>
    <property type="match status" value="1"/>
</dbReference>
<evidence type="ECO:0000313" key="1">
    <source>
        <dbReference type="EMBL" id="KAK2189286.1"/>
    </source>
</evidence>
<protein>
    <submittedName>
        <fullName evidence="1">Uncharacterized protein</fullName>
    </submittedName>
</protein>
<accession>A0AAD9P6W7</accession>
<dbReference type="GO" id="GO:0036396">
    <property type="term" value="C:RNA N6-methyladenosine methyltransferase complex"/>
    <property type="evidence" value="ECO:0007669"/>
    <property type="project" value="TreeGrafter"/>
</dbReference>
<keyword evidence="2" id="KW-1185">Reference proteome</keyword>
<organism evidence="1 2">
    <name type="scientific">Ridgeia piscesae</name>
    <name type="common">Tubeworm</name>
    <dbReference type="NCBI Taxonomy" id="27915"/>
    <lineage>
        <taxon>Eukaryota</taxon>
        <taxon>Metazoa</taxon>
        <taxon>Spiralia</taxon>
        <taxon>Lophotrochozoa</taxon>
        <taxon>Annelida</taxon>
        <taxon>Polychaeta</taxon>
        <taxon>Sedentaria</taxon>
        <taxon>Canalipalpata</taxon>
        <taxon>Sabellida</taxon>
        <taxon>Siboglinidae</taxon>
        <taxon>Ridgeia</taxon>
    </lineage>
</organism>